<name>A0ABZ2ADT2_STRNV</name>
<dbReference type="InterPro" id="IPR008920">
    <property type="entry name" value="TF_FadR/GntR_C"/>
</dbReference>
<dbReference type="SUPFAM" id="SSF48008">
    <property type="entry name" value="GntR ligand-binding domain-like"/>
    <property type="match status" value="1"/>
</dbReference>
<keyword evidence="1" id="KW-0805">Transcription regulation</keyword>
<keyword evidence="7" id="KW-1185">Reference proteome</keyword>
<dbReference type="CDD" id="cd07377">
    <property type="entry name" value="WHTH_GntR"/>
    <property type="match status" value="1"/>
</dbReference>
<gene>
    <name evidence="6" type="ORF">OG442_35575</name>
</gene>
<evidence type="ECO:0000256" key="1">
    <source>
        <dbReference type="ARBA" id="ARBA00023015"/>
    </source>
</evidence>
<evidence type="ECO:0000256" key="3">
    <source>
        <dbReference type="ARBA" id="ARBA00023163"/>
    </source>
</evidence>
<evidence type="ECO:0000256" key="4">
    <source>
        <dbReference type="SAM" id="MobiDB-lite"/>
    </source>
</evidence>
<evidence type="ECO:0000313" key="6">
    <source>
        <dbReference type="EMBL" id="WUX56424.1"/>
    </source>
</evidence>
<feature type="compositionally biased region" description="Low complexity" evidence="4">
    <location>
        <begin position="207"/>
        <end position="228"/>
    </location>
</feature>
<dbReference type="SUPFAM" id="SSF46785">
    <property type="entry name" value="Winged helix' DNA-binding domain"/>
    <property type="match status" value="1"/>
</dbReference>
<dbReference type="Proteomes" id="UP001432209">
    <property type="component" value="Chromosome"/>
</dbReference>
<dbReference type="RefSeq" id="WP_329081041.1">
    <property type="nucleotide sequence ID" value="NZ_CP109495.1"/>
</dbReference>
<dbReference type="PANTHER" id="PTHR43537:SF24">
    <property type="entry name" value="GLUCONATE OPERON TRANSCRIPTIONAL REPRESSOR"/>
    <property type="match status" value="1"/>
</dbReference>
<evidence type="ECO:0000256" key="2">
    <source>
        <dbReference type="ARBA" id="ARBA00023125"/>
    </source>
</evidence>
<keyword evidence="2" id="KW-0238">DNA-binding</keyword>
<dbReference type="SMART" id="SM00345">
    <property type="entry name" value="HTH_GNTR"/>
    <property type="match status" value="1"/>
</dbReference>
<dbReference type="InterPro" id="IPR036388">
    <property type="entry name" value="WH-like_DNA-bd_sf"/>
</dbReference>
<dbReference type="Gene3D" id="1.20.120.530">
    <property type="entry name" value="GntR ligand-binding domain-like"/>
    <property type="match status" value="1"/>
</dbReference>
<dbReference type="SMART" id="SM00895">
    <property type="entry name" value="FCD"/>
    <property type="match status" value="1"/>
</dbReference>
<dbReference type="InterPro" id="IPR000524">
    <property type="entry name" value="Tscrpt_reg_HTH_GntR"/>
</dbReference>
<dbReference type="Pfam" id="PF00392">
    <property type="entry name" value="GntR"/>
    <property type="match status" value="1"/>
</dbReference>
<organism evidence="6 7">
    <name type="scientific">Streptomyces niveus</name>
    <name type="common">Streptomyces spheroides</name>
    <dbReference type="NCBI Taxonomy" id="193462"/>
    <lineage>
        <taxon>Bacteria</taxon>
        <taxon>Bacillati</taxon>
        <taxon>Actinomycetota</taxon>
        <taxon>Actinomycetes</taxon>
        <taxon>Kitasatosporales</taxon>
        <taxon>Streptomycetaceae</taxon>
        <taxon>Streptomyces</taxon>
    </lineage>
</organism>
<dbReference type="Gene3D" id="1.10.10.10">
    <property type="entry name" value="Winged helix-like DNA-binding domain superfamily/Winged helix DNA-binding domain"/>
    <property type="match status" value="1"/>
</dbReference>
<evidence type="ECO:0000313" key="7">
    <source>
        <dbReference type="Proteomes" id="UP001432209"/>
    </source>
</evidence>
<dbReference type="InterPro" id="IPR000485">
    <property type="entry name" value="AsnC-type_HTH_dom"/>
</dbReference>
<dbReference type="PRINTS" id="PR00033">
    <property type="entry name" value="HTHASNC"/>
</dbReference>
<dbReference type="InterPro" id="IPR036390">
    <property type="entry name" value="WH_DNA-bd_sf"/>
</dbReference>
<evidence type="ECO:0000259" key="5">
    <source>
        <dbReference type="PROSITE" id="PS50949"/>
    </source>
</evidence>
<dbReference type="PRINTS" id="PR00035">
    <property type="entry name" value="HTHGNTR"/>
</dbReference>
<accession>A0ABZ2ADT2</accession>
<reference evidence="6" key="1">
    <citation type="submission" date="2022-10" db="EMBL/GenBank/DDBJ databases">
        <title>The complete genomes of actinobacterial strains from the NBC collection.</title>
        <authorList>
            <person name="Joergensen T.S."/>
            <person name="Alvarez Arevalo M."/>
            <person name="Sterndorff E.B."/>
            <person name="Faurdal D."/>
            <person name="Vuksanovic O."/>
            <person name="Mourched A.-S."/>
            <person name="Charusanti P."/>
            <person name="Shaw S."/>
            <person name="Blin K."/>
            <person name="Weber T."/>
        </authorList>
    </citation>
    <scope>NUCLEOTIDE SEQUENCE</scope>
    <source>
        <strain evidence="6">NBC_01432</strain>
    </source>
</reference>
<dbReference type="PANTHER" id="PTHR43537">
    <property type="entry name" value="TRANSCRIPTIONAL REGULATOR, GNTR FAMILY"/>
    <property type="match status" value="1"/>
</dbReference>
<dbReference type="Pfam" id="PF07729">
    <property type="entry name" value="FCD"/>
    <property type="match status" value="1"/>
</dbReference>
<feature type="domain" description="HTH gntR-type" evidence="5">
    <location>
        <begin position="15"/>
        <end position="81"/>
    </location>
</feature>
<sequence length="242" mass="25858">MPSPRDRSTERPGMHNQAELAYRRLRERLLSGQNDPGDRLTELDLCEELGMSRTPVREALRRLQSDGLVTSTGRGVVVSSLSPQEMRHAMQLHGALDALAAKLAATAQRDGQLSPAQLAELKDASRHAARNAGDGVTAADAWRANLDFHMLLARLSGNPLLEDALDRIWARFAIVSRTNINRRRDLTPGQHDAIVRAIVAGDPEAAEAAAAAHVHEAATASDTGSGATDESDRAGESASPGA</sequence>
<proteinExistence type="predicted"/>
<dbReference type="EMBL" id="CP109495">
    <property type="protein sequence ID" value="WUX56424.1"/>
    <property type="molecule type" value="Genomic_DNA"/>
</dbReference>
<dbReference type="InterPro" id="IPR011711">
    <property type="entry name" value="GntR_C"/>
</dbReference>
<dbReference type="PROSITE" id="PS50949">
    <property type="entry name" value="HTH_GNTR"/>
    <property type="match status" value="1"/>
</dbReference>
<protein>
    <submittedName>
        <fullName evidence="6">GntR family transcriptional regulator</fullName>
    </submittedName>
</protein>
<feature type="region of interest" description="Disordered" evidence="4">
    <location>
        <begin position="207"/>
        <end position="242"/>
    </location>
</feature>
<keyword evidence="3" id="KW-0804">Transcription</keyword>